<dbReference type="EMBL" id="DVGY01000153">
    <property type="protein sequence ID" value="HIR41521.1"/>
    <property type="molecule type" value="Genomic_DNA"/>
</dbReference>
<evidence type="ECO:0000313" key="3">
    <source>
        <dbReference type="Proteomes" id="UP000886749"/>
    </source>
</evidence>
<keyword evidence="2" id="KW-0378">Hydrolase</keyword>
<dbReference type="SUPFAM" id="SSF56601">
    <property type="entry name" value="beta-lactamase/transpeptidase-like"/>
    <property type="match status" value="1"/>
</dbReference>
<dbReference type="Pfam" id="PF00144">
    <property type="entry name" value="Beta-lactamase"/>
    <property type="match status" value="1"/>
</dbReference>
<evidence type="ECO:0000259" key="1">
    <source>
        <dbReference type="Pfam" id="PF00144"/>
    </source>
</evidence>
<dbReference type="InterPro" id="IPR001466">
    <property type="entry name" value="Beta-lactam-related"/>
</dbReference>
<comment type="caution">
    <text evidence="2">The sequence shown here is derived from an EMBL/GenBank/DDBJ whole genome shotgun (WGS) entry which is preliminary data.</text>
</comment>
<dbReference type="Gene3D" id="3.40.710.10">
    <property type="entry name" value="DD-peptidase/beta-lactamase superfamily"/>
    <property type="match status" value="1"/>
</dbReference>
<sequence>MDFQEFEQQVSGGKVYGVMVSQNGRLLGKKTWGSDCRRNVYSAAKSITACAVGFAIQEGLLTLEEPLTSAFAQDLPQMVSDNLAKATVRDLLTMCLGQERAEMMAAQRAKYPEQNWVKLSLSFPFVYEPGTHFVYNNVGPYLAGVLVQRRAGCNLVDYLMPRLFSPLGISRPDWGTDPLGNTFGSSDLLMSLEEFHQFGLFCLQTGRWEGKQLLHADWMLECTKKQVENNKDSYGYGYCFWGGPNDTFRAEGKWGQLSLVDRSKQAVITVMGDCRQSDQIQALNRAVIHCLYFQLT</sequence>
<dbReference type="GO" id="GO:0016787">
    <property type="term" value="F:hydrolase activity"/>
    <property type="evidence" value="ECO:0007669"/>
    <property type="project" value="UniProtKB-KW"/>
</dbReference>
<dbReference type="PANTHER" id="PTHR43283">
    <property type="entry name" value="BETA-LACTAMASE-RELATED"/>
    <property type="match status" value="1"/>
</dbReference>
<dbReference type="PANTHER" id="PTHR43283:SF7">
    <property type="entry name" value="BETA-LACTAMASE-RELATED DOMAIN-CONTAINING PROTEIN"/>
    <property type="match status" value="1"/>
</dbReference>
<organism evidence="2 3">
    <name type="scientific">Candidatus Egerieicola pullicola</name>
    <dbReference type="NCBI Taxonomy" id="2840775"/>
    <lineage>
        <taxon>Bacteria</taxon>
        <taxon>Bacillati</taxon>
        <taxon>Bacillota</taxon>
        <taxon>Clostridia</taxon>
        <taxon>Eubacteriales</taxon>
        <taxon>Oscillospiraceae</taxon>
        <taxon>Oscillospiraceae incertae sedis</taxon>
        <taxon>Candidatus Egerieicola</taxon>
    </lineage>
</organism>
<proteinExistence type="predicted"/>
<dbReference type="Proteomes" id="UP000886749">
    <property type="component" value="Unassembled WGS sequence"/>
</dbReference>
<dbReference type="InterPro" id="IPR050789">
    <property type="entry name" value="Diverse_Enzym_Activities"/>
</dbReference>
<name>A0A9D1DCZ9_9FIRM</name>
<reference evidence="2" key="1">
    <citation type="submission" date="2020-10" db="EMBL/GenBank/DDBJ databases">
        <authorList>
            <person name="Gilroy R."/>
        </authorList>
    </citation>
    <scope>NUCLEOTIDE SEQUENCE</scope>
    <source>
        <strain evidence="2">CHK184-25365</strain>
    </source>
</reference>
<accession>A0A9D1DCZ9</accession>
<evidence type="ECO:0000313" key="2">
    <source>
        <dbReference type="EMBL" id="HIR41521.1"/>
    </source>
</evidence>
<dbReference type="InterPro" id="IPR012338">
    <property type="entry name" value="Beta-lactam/transpept-like"/>
</dbReference>
<gene>
    <name evidence="2" type="ORF">IAB36_06825</name>
</gene>
<feature type="domain" description="Beta-lactamase-related" evidence="1">
    <location>
        <begin position="18"/>
        <end position="277"/>
    </location>
</feature>
<protein>
    <submittedName>
        <fullName evidence="2">Serine hydrolase</fullName>
    </submittedName>
</protein>
<reference evidence="2" key="2">
    <citation type="journal article" date="2021" name="PeerJ">
        <title>Extensive microbial diversity within the chicken gut microbiome revealed by metagenomics and culture.</title>
        <authorList>
            <person name="Gilroy R."/>
            <person name="Ravi A."/>
            <person name="Getino M."/>
            <person name="Pursley I."/>
            <person name="Horton D.L."/>
            <person name="Alikhan N.F."/>
            <person name="Baker D."/>
            <person name="Gharbi K."/>
            <person name="Hall N."/>
            <person name="Watson M."/>
            <person name="Adriaenssens E.M."/>
            <person name="Foster-Nyarko E."/>
            <person name="Jarju S."/>
            <person name="Secka A."/>
            <person name="Antonio M."/>
            <person name="Oren A."/>
            <person name="Chaudhuri R.R."/>
            <person name="La Ragione R."/>
            <person name="Hildebrand F."/>
            <person name="Pallen M.J."/>
        </authorList>
    </citation>
    <scope>NUCLEOTIDE SEQUENCE</scope>
    <source>
        <strain evidence="2">CHK184-25365</strain>
    </source>
</reference>
<dbReference type="AlphaFoldDB" id="A0A9D1DCZ9"/>